<dbReference type="AlphaFoldDB" id="E6TU32"/>
<name>E6TU32_EVAC2</name>
<protein>
    <submittedName>
        <fullName evidence="1">Uncharacterized protein</fullName>
    </submittedName>
</protein>
<keyword evidence="2" id="KW-1185">Reference proteome</keyword>
<evidence type="ECO:0000313" key="1">
    <source>
        <dbReference type="EMBL" id="ADU28492.1"/>
    </source>
</evidence>
<accession>E6TU32</accession>
<reference evidence="1 2" key="1">
    <citation type="submission" date="2010-12" db="EMBL/GenBank/DDBJ databases">
        <title>Complete sequence of Bacillus cellulosilyticus DSM 2522.</title>
        <authorList>
            <consortium name="US DOE Joint Genome Institute"/>
            <person name="Lucas S."/>
            <person name="Copeland A."/>
            <person name="Lapidus A."/>
            <person name="Cheng J.-F."/>
            <person name="Bruce D."/>
            <person name="Goodwin L."/>
            <person name="Pitluck S."/>
            <person name="Chertkov O."/>
            <person name="Detter J.C."/>
            <person name="Han C."/>
            <person name="Tapia R."/>
            <person name="Land M."/>
            <person name="Hauser L."/>
            <person name="Jeffries C."/>
            <person name="Kyrpides N."/>
            <person name="Ivanova N."/>
            <person name="Mikhailova N."/>
            <person name="Brumm P."/>
            <person name="Mead D."/>
            <person name="Woyke T."/>
        </authorList>
    </citation>
    <scope>NUCLEOTIDE SEQUENCE [LARGE SCALE GENOMIC DNA]</scope>
    <source>
        <strain evidence="2">ATCC 21833 / DSM 2522 / FERM P-1141 / JCM 9156 / N-4</strain>
    </source>
</reference>
<sequence>MPNIRYTISFPSKDLDLSQFMEEKLMRGGMSVSAYIRDLIRKDMENKGAESLEEIYQYVEKRLKESGLAMEETRGRDMKDIVDEVDKELILNLF</sequence>
<dbReference type="KEGG" id="bco:Bcell_0203"/>
<proteinExistence type="predicted"/>
<dbReference type="Proteomes" id="UP000001401">
    <property type="component" value="Chromosome"/>
</dbReference>
<gene>
    <name evidence="1" type="ordered locus">Bcell_0203</name>
</gene>
<organism evidence="1 2">
    <name type="scientific">Evansella cellulosilytica (strain ATCC 21833 / DSM 2522 / FERM P-1141 / JCM 9156 / N-4)</name>
    <name type="common">Bacillus cellulosilyticus</name>
    <dbReference type="NCBI Taxonomy" id="649639"/>
    <lineage>
        <taxon>Bacteria</taxon>
        <taxon>Bacillati</taxon>
        <taxon>Bacillota</taxon>
        <taxon>Bacilli</taxon>
        <taxon>Bacillales</taxon>
        <taxon>Bacillaceae</taxon>
        <taxon>Evansella</taxon>
    </lineage>
</organism>
<dbReference type="EMBL" id="CP002394">
    <property type="protein sequence ID" value="ADU28492.1"/>
    <property type="molecule type" value="Genomic_DNA"/>
</dbReference>
<dbReference type="HOGENOM" id="CLU_2380178_0_0_9"/>
<dbReference type="eggNOG" id="ENOG503401W">
    <property type="taxonomic scope" value="Bacteria"/>
</dbReference>
<evidence type="ECO:0000313" key="2">
    <source>
        <dbReference type="Proteomes" id="UP000001401"/>
    </source>
</evidence>